<dbReference type="Proteomes" id="UP000008866">
    <property type="component" value="Unassembled WGS sequence"/>
</dbReference>
<dbReference type="AlphaFoldDB" id="D4B1F7"/>
<keyword evidence="4" id="KW-0663">Pyridoxal phosphate</keyword>
<dbReference type="SUPFAM" id="SSF53383">
    <property type="entry name" value="PLP-dependent transferases"/>
    <property type="match status" value="1"/>
</dbReference>
<dbReference type="InterPro" id="IPR051326">
    <property type="entry name" value="Kynurenine-oxoglutarate_AT"/>
</dbReference>
<dbReference type="InterPro" id="IPR004839">
    <property type="entry name" value="Aminotransferase_I/II_large"/>
</dbReference>
<dbReference type="GO" id="GO:0005739">
    <property type="term" value="C:mitochondrion"/>
    <property type="evidence" value="ECO:0007669"/>
    <property type="project" value="TreeGrafter"/>
</dbReference>
<comment type="caution">
    <text evidence="6">The sequence shown here is derived from an EMBL/GenBank/DDBJ whole genome shotgun (WGS) entry which is preliminary data.</text>
</comment>
<dbReference type="InterPro" id="IPR015421">
    <property type="entry name" value="PyrdxlP-dep_Trfase_major"/>
</dbReference>
<evidence type="ECO:0000313" key="6">
    <source>
        <dbReference type="EMBL" id="EFE30796.1"/>
    </source>
</evidence>
<keyword evidence="2" id="KW-0032">Aminotransferase</keyword>
<keyword evidence="3" id="KW-0808">Transferase</keyword>
<dbReference type="PANTHER" id="PTHR43807:SF20">
    <property type="entry name" value="FI04487P"/>
    <property type="match status" value="1"/>
</dbReference>
<dbReference type="HOGENOM" id="CLU_190835_0_0_1"/>
<dbReference type="KEGG" id="abe:ARB_02286"/>
<dbReference type="GeneID" id="9526388"/>
<protein>
    <recommendedName>
        <fullName evidence="5">Aminotransferase class I/classII large domain-containing protein</fullName>
    </recommendedName>
</protein>
<reference evidence="7" key="1">
    <citation type="journal article" date="2011" name="Genome Biol.">
        <title>Comparative and functional genomics provide insights into the pathogenicity of dermatophytic fungi.</title>
        <authorList>
            <person name="Burmester A."/>
            <person name="Shelest E."/>
            <person name="Gloeckner G."/>
            <person name="Heddergott C."/>
            <person name="Schindler S."/>
            <person name="Staib P."/>
            <person name="Heidel A."/>
            <person name="Felder M."/>
            <person name="Petzold A."/>
            <person name="Szafranski K."/>
            <person name="Feuermann M."/>
            <person name="Pedruzzi I."/>
            <person name="Priebe S."/>
            <person name="Groth M."/>
            <person name="Winkler R."/>
            <person name="Li W."/>
            <person name="Kniemeyer O."/>
            <person name="Schroeckh V."/>
            <person name="Hertweck C."/>
            <person name="Hube B."/>
            <person name="White T.C."/>
            <person name="Platzer M."/>
            <person name="Guthke R."/>
            <person name="Heitman J."/>
            <person name="Woestemeyer J."/>
            <person name="Zipfel P.F."/>
            <person name="Monod M."/>
            <person name="Brakhage A.A."/>
        </authorList>
    </citation>
    <scope>NUCLEOTIDE SEQUENCE [LARGE SCALE GENOMIC DNA]</scope>
    <source>
        <strain evidence="7">ATCC MYA-4681 / CBS 112371</strain>
    </source>
</reference>
<dbReference type="eggNOG" id="KOG0257">
    <property type="taxonomic scope" value="Eukaryota"/>
</dbReference>
<evidence type="ECO:0000259" key="5">
    <source>
        <dbReference type="Pfam" id="PF00155"/>
    </source>
</evidence>
<proteinExistence type="predicted"/>
<dbReference type="Gene3D" id="3.40.640.10">
    <property type="entry name" value="Type I PLP-dependent aspartate aminotransferase-like (Major domain)"/>
    <property type="match status" value="1"/>
</dbReference>
<evidence type="ECO:0000256" key="4">
    <source>
        <dbReference type="ARBA" id="ARBA00022898"/>
    </source>
</evidence>
<evidence type="ECO:0000256" key="3">
    <source>
        <dbReference type="ARBA" id="ARBA00022679"/>
    </source>
</evidence>
<accession>D4B1F7</accession>
<dbReference type="PANTHER" id="PTHR43807">
    <property type="entry name" value="FI04487P"/>
    <property type="match status" value="1"/>
</dbReference>
<evidence type="ECO:0000256" key="2">
    <source>
        <dbReference type="ARBA" id="ARBA00022576"/>
    </source>
</evidence>
<keyword evidence="7" id="KW-1185">Reference proteome</keyword>
<evidence type="ECO:0000313" key="7">
    <source>
        <dbReference type="Proteomes" id="UP000008866"/>
    </source>
</evidence>
<dbReference type="RefSeq" id="XP_003011436.1">
    <property type="nucleotide sequence ID" value="XM_003011390.1"/>
</dbReference>
<gene>
    <name evidence="6" type="ORF">ARB_02286</name>
</gene>
<dbReference type="GO" id="GO:0016212">
    <property type="term" value="F:kynurenine-oxoglutarate transaminase activity"/>
    <property type="evidence" value="ECO:0007669"/>
    <property type="project" value="TreeGrafter"/>
</dbReference>
<sequence>MLSAFMGFIEPGDEVIIFEPFFDQYISNIEMPGGKITYVPLHPPKDGAQKTSSASNWTIDFDELEKTINEKTKMIVRFYCPQYSYFC</sequence>
<dbReference type="STRING" id="663331.D4B1F7"/>
<dbReference type="Pfam" id="PF00155">
    <property type="entry name" value="Aminotran_1_2"/>
    <property type="match status" value="1"/>
</dbReference>
<name>D4B1F7_ARTBC</name>
<dbReference type="EMBL" id="ABSU01000026">
    <property type="protein sequence ID" value="EFE30796.1"/>
    <property type="molecule type" value="Genomic_DNA"/>
</dbReference>
<dbReference type="GO" id="GO:0030170">
    <property type="term" value="F:pyridoxal phosphate binding"/>
    <property type="evidence" value="ECO:0007669"/>
    <property type="project" value="InterPro"/>
</dbReference>
<feature type="domain" description="Aminotransferase class I/classII large" evidence="5">
    <location>
        <begin position="4"/>
        <end position="76"/>
    </location>
</feature>
<evidence type="ECO:0000256" key="1">
    <source>
        <dbReference type="ARBA" id="ARBA00001933"/>
    </source>
</evidence>
<comment type="cofactor">
    <cofactor evidence="1">
        <name>pyridoxal 5'-phosphate</name>
        <dbReference type="ChEBI" id="CHEBI:597326"/>
    </cofactor>
</comment>
<dbReference type="InterPro" id="IPR015424">
    <property type="entry name" value="PyrdxlP-dep_Trfase"/>
</dbReference>
<organism evidence="6 7">
    <name type="scientific">Arthroderma benhamiae (strain ATCC MYA-4681 / CBS 112371)</name>
    <name type="common">Trichophyton mentagrophytes</name>
    <dbReference type="NCBI Taxonomy" id="663331"/>
    <lineage>
        <taxon>Eukaryota</taxon>
        <taxon>Fungi</taxon>
        <taxon>Dikarya</taxon>
        <taxon>Ascomycota</taxon>
        <taxon>Pezizomycotina</taxon>
        <taxon>Eurotiomycetes</taxon>
        <taxon>Eurotiomycetidae</taxon>
        <taxon>Onygenales</taxon>
        <taxon>Arthrodermataceae</taxon>
        <taxon>Trichophyton</taxon>
    </lineage>
</organism>